<dbReference type="EMBL" id="GL380003">
    <property type="protein sequence ID" value="EGT41830.1"/>
    <property type="molecule type" value="Genomic_DNA"/>
</dbReference>
<protein>
    <submittedName>
        <fullName evidence="1">Uncharacterized protein</fullName>
    </submittedName>
</protein>
<sequence length="188" mass="21672">MALKPGQPKINKVELTGSHCKCPHVPCSVLLPMQIDFDSLVKGVSNHLVKVHHRKVLHQDNCSFFIRCETRENTISKEELEKWLMFKEPRPPIAAFIKQSKMEDFHKSLCRALRVIPKTQDLAFILRKIRTLPSLSQRTEESHGRFRFGKIQRNILYSDPACPFNACCGSIDGIRAQRFTSWQSVNRS</sequence>
<evidence type="ECO:0000313" key="1">
    <source>
        <dbReference type="EMBL" id="EGT41830.1"/>
    </source>
</evidence>
<gene>
    <name evidence="1" type="ORF">CAEBREN_21689</name>
</gene>
<reference evidence="2" key="1">
    <citation type="submission" date="2011-07" db="EMBL/GenBank/DDBJ databases">
        <authorList>
            <consortium name="Caenorhabditis brenneri Sequencing and Analysis Consortium"/>
            <person name="Wilson R.K."/>
        </authorList>
    </citation>
    <scope>NUCLEOTIDE SEQUENCE [LARGE SCALE GENOMIC DNA]</scope>
    <source>
        <strain evidence="2">PB2801</strain>
    </source>
</reference>
<accession>G0P0S0</accession>
<organism evidence="2">
    <name type="scientific">Caenorhabditis brenneri</name>
    <name type="common">Nematode worm</name>
    <dbReference type="NCBI Taxonomy" id="135651"/>
    <lineage>
        <taxon>Eukaryota</taxon>
        <taxon>Metazoa</taxon>
        <taxon>Ecdysozoa</taxon>
        <taxon>Nematoda</taxon>
        <taxon>Chromadorea</taxon>
        <taxon>Rhabditida</taxon>
        <taxon>Rhabditina</taxon>
        <taxon>Rhabditomorpha</taxon>
        <taxon>Rhabditoidea</taxon>
        <taxon>Rhabditidae</taxon>
        <taxon>Peloderinae</taxon>
        <taxon>Caenorhabditis</taxon>
    </lineage>
</organism>
<proteinExistence type="predicted"/>
<dbReference type="AlphaFoldDB" id="G0P0S0"/>
<keyword evidence="2" id="KW-1185">Reference proteome</keyword>
<dbReference type="InParanoid" id="G0P0S0"/>
<evidence type="ECO:0000313" key="2">
    <source>
        <dbReference type="Proteomes" id="UP000008068"/>
    </source>
</evidence>
<dbReference type="Proteomes" id="UP000008068">
    <property type="component" value="Unassembled WGS sequence"/>
</dbReference>
<name>G0P0S0_CAEBE</name>
<dbReference type="HOGENOM" id="CLU_1442261_0_0_1"/>